<feature type="domain" description="RNA polymerase sigma factor 54 core-binding" evidence="11">
    <location>
        <begin position="95"/>
        <end position="272"/>
    </location>
</feature>
<evidence type="ECO:0000256" key="2">
    <source>
        <dbReference type="ARBA" id="ARBA00022478"/>
    </source>
</evidence>
<dbReference type="PANTHER" id="PTHR32248:SF4">
    <property type="entry name" value="RNA POLYMERASE SIGMA-54 FACTOR"/>
    <property type="match status" value="1"/>
</dbReference>
<dbReference type="PANTHER" id="PTHR32248">
    <property type="entry name" value="RNA POLYMERASE SIGMA-54 FACTOR"/>
    <property type="match status" value="1"/>
</dbReference>
<dbReference type="Proteomes" id="UP001437460">
    <property type="component" value="Unassembled WGS sequence"/>
</dbReference>
<dbReference type="Pfam" id="PF04552">
    <property type="entry name" value="Sigma54_DBD"/>
    <property type="match status" value="1"/>
</dbReference>
<reference evidence="12 13" key="1">
    <citation type="submission" date="2024-03" db="EMBL/GenBank/DDBJ databases">
        <title>Human intestinal bacterial collection.</title>
        <authorList>
            <person name="Pauvert C."/>
            <person name="Hitch T.C.A."/>
            <person name="Clavel T."/>
        </authorList>
    </citation>
    <scope>NUCLEOTIDE SEQUENCE [LARGE SCALE GENOMIC DNA]</scope>
    <source>
        <strain evidence="12 13">CLA-AP-H27</strain>
    </source>
</reference>
<keyword evidence="8" id="KW-0804">Transcription</keyword>
<evidence type="ECO:0000313" key="12">
    <source>
        <dbReference type="EMBL" id="MEQ2564397.1"/>
    </source>
</evidence>
<evidence type="ECO:0000259" key="11">
    <source>
        <dbReference type="Pfam" id="PF04963"/>
    </source>
</evidence>
<dbReference type="Gene3D" id="1.10.10.1330">
    <property type="entry name" value="RNA polymerase sigma-54 factor, core-binding domain"/>
    <property type="match status" value="1"/>
</dbReference>
<evidence type="ECO:0000256" key="7">
    <source>
        <dbReference type="ARBA" id="ARBA00023125"/>
    </source>
</evidence>
<dbReference type="Pfam" id="PF04963">
    <property type="entry name" value="Sigma54_CBD"/>
    <property type="match status" value="1"/>
</dbReference>
<evidence type="ECO:0000256" key="9">
    <source>
        <dbReference type="SAM" id="MobiDB-lite"/>
    </source>
</evidence>
<proteinExistence type="inferred from homology"/>
<dbReference type="Pfam" id="PF00309">
    <property type="entry name" value="Sigma54_AID"/>
    <property type="match status" value="1"/>
</dbReference>
<keyword evidence="6" id="KW-0731">Sigma factor</keyword>
<dbReference type="PROSITE" id="PS00717">
    <property type="entry name" value="SIGMA54_1"/>
    <property type="match status" value="1"/>
</dbReference>
<dbReference type="NCBIfam" id="TIGR02395">
    <property type="entry name" value="rpoN_sigma"/>
    <property type="match status" value="1"/>
</dbReference>
<evidence type="ECO:0000256" key="6">
    <source>
        <dbReference type="ARBA" id="ARBA00023082"/>
    </source>
</evidence>
<dbReference type="InterPro" id="IPR007046">
    <property type="entry name" value="RNA_pol_sigma_54_core-bd"/>
</dbReference>
<keyword evidence="2" id="KW-0240">DNA-directed RNA polymerase</keyword>
<dbReference type="InterPro" id="IPR007634">
    <property type="entry name" value="RNA_pol_sigma_54_DNA-bd"/>
</dbReference>
<evidence type="ECO:0000256" key="1">
    <source>
        <dbReference type="ARBA" id="ARBA00008798"/>
    </source>
</evidence>
<dbReference type="PIRSF" id="PIRSF000774">
    <property type="entry name" value="RpoN"/>
    <property type="match status" value="1"/>
</dbReference>
<evidence type="ECO:0000256" key="3">
    <source>
        <dbReference type="ARBA" id="ARBA00022679"/>
    </source>
</evidence>
<name>A0ABV1HPZ8_9FIRM</name>
<keyword evidence="3" id="KW-0808">Transferase</keyword>
<keyword evidence="13" id="KW-1185">Reference proteome</keyword>
<evidence type="ECO:0000259" key="10">
    <source>
        <dbReference type="Pfam" id="PF04552"/>
    </source>
</evidence>
<organism evidence="12 13">
    <name type="scientific">Ventrimonas faecis</name>
    <dbReference type="NCBI Taxonomy" id="3133170"/>
    <lineage>
        <taxon>Bacteria</taxon>
        <taxon>Bacillati</taxon>
        <taxon>Bacillota</taxon>
        <taxon>Clostridia</taxon>
        <taxon>Lachnospirales</taxon>
        <taxon>Lachnospiraceae</taxon>
        <taxon>Ventrimonas</taxon>
    </lineage>
</organism>
<keyword evidence="5" id="KW-0805">Transcription regulation</keyword>
<evidence type="ECO:0000313" key="13">
    <source>
        <dbReference type="Proteomes" id="UP001437460"/>
    </source>
</evidence>
<protein>
    <submittedName>
        <fullName evidence="12">RNA polymerase factor sigma-54</fullName>
    </submittedName>
</protein>
<dbReference type="PRINTS" id="PR00045">
    <property type="entry name" value="SIGMA54FCT"/>
</dbReference>
<evidence type="ECO:0000256" key="5">
    <source>
        <dbReference type="ARBA" id="ARBA00023015"/>
    </source>
</evidence>
<feature type="domain" description="RNA polymerase sigma factor 54 DNA-binding" evidence="10">
    <location>
        <begin position="287"/>
        <end position="443"/>
    </location>
</feature>
<dbReference type="InterPro" id="IPR000394">
    <property type="entry name" value="RNA_pol_sigma_54"/>
</dbReference>
<comment type="similarity">
    <text evidence="1">Belongs to the sigma-54 factor family.</text>
</comment>
<evidence type="ECO:0000256" key="4">
    <source>
        <dbReference type="ARBA" id="ARBA00022695"/>
    </source>
</evidence>
<accession>A0ABV1HPZ8</accession>
<dbReference type="RefSeq" id="WP_349230398.1">
    <property type="nucleotide sequence ID" value="NZ_JBBMFJ010000042.1"/>
</dbReference>
<dbReference type="EMBL" id="JBBMFJ010000042">
    <property type="protein sequence ID" value="MEQ2564397.1"/>
    <property type="molecule type" value="Genomic_DNA"/>
</dbReference>
<keyword evidence="7" id="KW-0238">DNA-binding</keyword>
<sequence>MELNYGMSLEQKQQLSQNQIQSLEVLAMDSVELSEFLQDEYLENPLLDYSEEHAMPGGREDIGQTYEQTPVLEQNYDDTAEEEDRRRKDIPMPETESIKNYILDQLPDGACSRKLAEFMTDCLDDNGFFTIPVAEVAQKTGVPEAEVSWTLKVLQELEPYGIFAQDLKHSLLKQLEMQGLKNDPVSQVVKEHLQDVADGKISAISRALKLSTAEVRKCIDQIAKLNPRPLGEFGGKRNDYVVPDIIFRKDDGKWEIELNDGWVEDYHINDYYLKMMKESTDAQLGAYFQKKLERIRFVMNSIAQRRRTILQISEQILNVQEHFLDGTGFLKPMTMTDVAESLGIHTSTVSRAIKGKYIQYPCGTVLMKHLFTASVSAAEGSDAVGTMQIKELMKELIRNEDKNKPYSDQKLSSLLKERGIEISRRAVAKYREELGIRGSFDRKIF</sequence>
<keyword evidence="4" id="KW-0548">Nucleotidyltransferase</keyword>
<dbReference type="InterPro" id="IPR038709">
    <property type="entry name" value="RpoN_core-bd_sf"/>
</dbReference>
<feature type="region of interest" description="Disordered" evidence="9">
    <location>
        <begin position="51"/>
        <end position="89"/>
    </location>
</feature>
<feature type="compositionally biased region" description="Basic and acidic residues" evidence="9">
    <location>
        <begin position="51"/>
        <end position="62"/>
    </location>
</feature>
<comment type="caution">
    <text evidence="12">The sequence shown here is derived from an EMBL/GenBank/DDBJ whole genome shotgun (WGS) entry which is preliminary data.</text>
</comment>
<dbReference type="Gene3D" id="1.10.10.60">
    <property type="entry name" value="Homeodomain-like"/>
    <property type="match status" value="1"/>
</dbReference>
<gene>
    <name evidence="12" type="primary">rpoN</name>
    <name evidence="12" type="ORF">WMO41_14710</name>
</gene>
<evidence type="ECO:0000256" key="8">
    <source>
        <dbReference type="ARBA" id="ARBA00023163"/>
    </source>
</evidence>
<dbReference type="PROSITE" id="PS50044">
    <property type="entry name" value="SIGMA54_3"/>
    <property type="match status" value="1"/>
</dbReference>